<dbReference type="OrthoDB" id="8183816at2759"/>
<evidence type="ECO:0000313" key="2">
    <source>
        <dbReference type="Proteomes" id="UP000801492"/>
    </source>
</evidence>
<dbReference type="Proteomes" id="UP000801492">
    <property type="component" value="Unassembled WGS sequence"/>
</dbReference>
<name>A0A8K0D4D8_IGNLU</name>
<dbReference type="PANTHER" id="PTHR11008">
    <property type="entry name" value="PROTEIN TAKEOUT-LIKE PROTEIN"/>
    <property type="match status" value="1"/>
</dbReference>
<dbReference type="Gene3D" id="3.15.10.30">
    <property type="entry name" value="Haemolymph juvenile hormone binding protein"/>
    <property type="match status" value="1"/>
</dbReference>
<reference evidence="1" key="1">
    <citation type="submission" date="2019-08" db="EMBL/GenBank/DDBJ databases">
        <title>The genome of the North American firefly Photinus pyralis.</title>
        <authorList>
            <consortium name="Photinus pyralis genome working group"/>
            <person name="Fallon T.R."/>
            <person name="Sander Lower S.E."/>
            <person name="Weng J.-K."/>
        </authorList>
    </citation>
    <scope>NUCLEOTIDE SEQUENCE</scope>
    <source>
        <strain evidence="1">TRF0915ILg1</strain>
        <tissue evidence="1">Whole body</tissue>
    </source>
</reference>
<organism evidence="1 2">
    <name type="scientific">Ignelater luminosus</name>
    <name type="common">Cucubano</name>
    <name type="synonym">Pyrophorus luminosus</name>
    <dbReference type="NCBI Taxonomy" id="2038154"/>
    <lineage>
        <taxon>Eukaryota</taxon>
        <taxon>Metazoa</taxon>
        <taxon>Ecdysozoa</taxon>
        <taxon>Arthropoda</taxon>
        <taxon>Hexapoda</taxon>
        <taxon>Insecta</taxon>
        <taxon>Pterygota</taxon>
        <taxon>Neoptera</taxon>
        <taxon>Endopterygota</taxon>
        <taxon>Coleoptera</taxon>
        <taxon>Polyphaga</taxon>
        <taxon>Elateriformia</taxon>
        <taxon>Elateroidea</taxon>
        <taxon>Elateridae</taxon>
        <taxon>Agrypninae</taxon>
        <taxon>Pyrophorini</taxon>
        <taxon>Ignelater</taxon>
    </lineage>
</organism>
<dbReference type="SMART" id="SM00700">
    <property type="entry name" value="JHBP"/>
    <property type="match status" value="1"/>
</dbReference>
<dbReference type="AlphaFoldDB" id="A0A8K0D4D8"/>
<comment type="caution">
    <text evidence="1">The sequence shown here is derived from an EMBL/GenBank/DDBJ whole genome shotgun (WGS) entry which is preliminary data.</text>
</comment>
<protein>
    <submittedName>
        <fullName evidence="1">Uncharacterized protein</fullName>
    </submittedName>
</protein>
<dbReference type="PANTHER" id="PTHR11008:SF15">
    <property type="entry name" value="CIRCADIAN CLOCK-CONTROLLED PROTEIN"/>
    <property type="match status" value="1"/>
</dbReference>
<proteinExistence type="predicted"/>
<keyword evidence="2" id="KW-1185">Reference proteome</keyword>
<dbReference type="GO" id="GO:0005615">
    <property type="term" value="C:extracellular space"/>
    <property type="evidence" value="ECO:0007669"/>
    <property type="project" value="TreeGrafter"/>
</dbReference>
<gene>
    <name evidence="1" type="ORF">ILUMI_07171</name>
</gene>
<evidence type="ECO:0000313" key="1">
    <source>
        <dbReference type="EMBL" id="KAF2899004.1"/>
    </source>
</evidence>
<dbReference type="Pfam" id="PF06585">
    <property type="entry name" value="JHBP"/>
    <property type="match status" value="1"/>
</dbReference>
<accession>A0A8K0D4D8</accession>
<sequence length="218" mass="25016">MSKYRSYGLPQYGVAPFDPFYAKEVPQKMGGPNLNYRLLLKNVYESGWTVSQVTHFRSNLDKNMIQYTQSFPDKRLQGEYEITGNILGSKMKNQGVWNLTLYDFVQTTTLTRKPRQAANGTLIYDTPIKAKVNVQTCKNLKLHISNLLRGRSVLALLSCEHENDPQSDIDPDSEISVSSEGFPHVKEVQVWRQQLRLLHIHEEMTPQEAVTSPRNLNF</sequence>
<dbReference type="EMBL" id="VTPC01003131">
    <property type="protein sequence ID" value="KAF2899004.1"/>
    <property type="molecule type" value="Genomic_DNA"/>
</dbReference>
<dbReference type="InterPro" id="IPR038606">
    <property type="entry name" value="To_sf"/>
</dbReference>
<dbReference type="InterPro" id="IPR010562">
    <property type="entry name" value="Haemolymph_juvenile_hormone-bd"/>
</dbReference>